<feature type="coiled-coil region" evidence="1">
    <location>
        <begin position="210"/>
        <end position="258"/>
    </location>
</feature>
<dbReference type="InParanoid" id="A0A1V8S8D5"/>
<evidence type="ECO:0000313" key="4">
    <source>
        <dbReference type="Proteomes" id="UP000192596"/>
    </source>
</evidence>
<dbReference type="Proteomes" id="UP000192596">
    <property type="component" value="Unassembled WGS sequence"/>
</dbReference>
<feature type="compositionally biased region" description="Low complexity" evidence="2">
    <location>
        <begin position="64"/>
        <end position="79"/>
    </location>
</feature>
<reference evidence="4" key="1">
    <citation type="submission" date="2017-03" db="EMBL/GenBank/DDBJ databases">
        <title>Genomes of endolithic fungi from Antarctica.</title>
        <authorList>
            <person name="Coleine C."/>
            <person name="Masonjones S."/>
            <person name="Stajich J.E."/>
        </authorList>
    </citation>
    <scope>NUCLEOTIDE SEQUENCE [LARGE SCALE GENOMIC DNA]</scope>
    <source>
        <strain evidence="4">CCFEE 5527</strain>
    </source>
</reference>
<evidence type="ECO:0000313" key="3">
    <source>
        <dbReference type="EMBL" id="OQN95299.1"/>
    </source>
</evidence>
<comment type="caution">
    <text evidence="3">The sequence shown here is derived from an EMBL/GenBank/DDBJ whole genome shotgun (WGS) entry which is preliminary data.</text>
</comment>
<proteinExistence type="predicted"/>
<keyword evidence="4" id="KW-1185">Reference proteome</keyword>
<feature type="compositionally biased region" description="Polar residues" evidence="2">
    <location>
        <begin position="113"/>
        <end position="125"/>
    </location>
</feature>
<gene>
    <name evidence="3" type="ORF">B0A48_18530</name>
</gene>
<dbReference type="AlphaFoldDB" id="A0A1V8S8D5"/>
<protein>
    <submittedName>
        <fullName evidence="3">Uncharacterized protein</fullName>
    </submittedName>
</protein>
<organism evidence="3 4">
    <name type="scientific">Cryoendolithus antarcticus</name>
    <dbReference type="NCBI Taxonomy" id="1507870"/>
    <lineage>
        <taxon>Eukaryota</taxon>
        <taxon>Fungi</taxon>
        <taxon>Dikarya</taxon>
        <taxon>Ascomycota</taxon>
        <taxon>Pezizomycotina</taxon>
        <taxon>Dothideomycetes</taxon>
        <taxon>Dothideomycetidae</taxon>
        <taxon>Cladosporiales</taxon>
        <taxon>Cladosporiaceae</taxon>
        <taxon>Cryoendolithus</taxon>
    </lineage>
</organism>
<feature type="region of interest" description="Disordered" evidence="2">
    <location>
        <begin position="42"/>
        <end position="125"/>
    </location>
</feature>
<accession>A0A1V8S8D5</accession>
<sequence>MKGGVASICSKIATKKLATPGENKEHVGRKRKAAIVYTLAGSKSAHTTPLPALLMTKPKKRKVSSVSSNSGASRSFAVSTTDSQKWRRCHVISSGSSNDSDDSDISDGEKQDAQNATSNAPNSSFQMSATQNVRNGEQIHGPRQTNSIAPAVPTIINPYVFESLQGDVPDRDVSEMLRFGRIVKELQELPSRRNDLQSVIADNQRNLHDRDKLAQCAEQLSQKANKLEEDARKARRQAEIAKQDHKSAEDKAETIESDMYELQLVQQRYSARHRLLNIGGSEVALGDE</sequence>
<name>A0A1V8S8D5_9PEZI</name>
<keyword evidence="1" id="KW-0175">Coiled coil</keyword>
<evidence type="ECO:0000256" key="2">
    <source>
        <dbReference type="SAM" id="MobiDB-lite"/>
    </source>
</evidence>
<dbReference type="EMBL" id="NAJO01000113">
    <property type="protein sequence ID" value="OQN95299.1"/>
    <property type="molecule type" value="Genomic_DNA"/>
</dbReference>
<evidence type="ECO:0000256" key="1">
    <source>
        <dbReference type="SAM" id="Coils"/>
    </source>
</evidence>